<proteinExistence type="predicted"/>
<evidence type="ECO:0000313" key="3">
    <source>
        <dbReference type="Proteomes" id="UP001314229"/>
    </source>
</evidence>
<name>A0AAV1NKR6_SCOSC</name>
<protein>
    <submittedName>
        <fullName evidence="2">Uncharacterized protein</fullName>
    </submittedName>
</protein>
<evidence type="ECO:0000256" key="1">
    <source>
        <dbReference type="SAM" id="MobiDB-lite"/>
    </source>
</evidence>
<dbReference type="Proteomes" id="UP001314229">
    <property type="component" value="Unassembled WGS sequence"/>
</dbReference>
<accession>A0AAV1NKR6</accession>
<organism evidence="2 3">
    <name type="scientific">Scomber scombrus</name>
    <name type="common">Atlantic mackerel</name>
    <name type="synonym">Scomber vernalis</name>
    <dbReference type="NCBI Taxonomy" id="13677"/>
    <lineage>
        <taxon>Eukaryota</taxon>
        <taxon>Metazoa</taxon>
        <taxon>Chordata</taxon>
        <taxon>Craniata</taxon>
        <taxon>Vertebrata</taxon>
        <taxon>Euteleostomi</taxon>
        <taxon>Actinopterygii</taxon>
        <taxon>Neopterygii</taxon>
        <taxon>Teleostei</taxon>
        <taxon>Neoteleostei</taxon>
        <taxon>Acanthomorphata</taxon>
        <taxon>Pelagiaria</taxon>
        <taxon>Scombriformes</taxon>
        <taxon>Scombridae</taxon>
        <taxon>Scomber</taxon>
    </lineage>
</organism>
<evidence type="ECO:0000313" key="2">
    <source>
        <dbReference type="EMBL" id="CAK6959605.1"/>
    </source>
</evidence>
<gene>
    <name evidence="2" type="ORF">FSCOSCO3_A009577</name>
</gene>
<keyword evidence="3" id="KW-1185">Reference proteome</keyword>
<dbReference type="EMBL" id="CAWUFR010000040">
    <property type="protein sequence ID" value="CAK6959605.1"/>
    <property type="molecule type" value="Genomic_DNA"/>
</dbReference>
<reference evidence="2 3" key="1">
    <citation type="submission" date="2024-01" db="EMBL/GenBank/DDBJ databases">
        <authorList>
            <person name="Alioto T."/>
            <person name="Alioto T."/>
            <person name="Gomez Garrido J."/>
        </authorList>
    </citation>
    <scope>NUCLEOTIDE SEQUENCE [LARGE SCALE GENOMIC DNA]</scope>
</reference>
<dbReference type="AlphaFoldDB" id="A0AAV1NKR6"/>
<comment type="caution">
    <text evidence="2">The sequence shown here is derived from an EMBL/GenBank/DDBJ whole genome shotgun (WGS) entry which is preliminary data.</text>
</comment>
<sequence>MAQIAAKMVVSAGPRVQVSKRLFESDVTEVTDERPRPRFHTVSEGNAASRAEPPLREM</sequence>
<feature type="region of interest" description="Disordered" evidence="1">
    <location>
        <begin position="32"/>
        <end position="58"/>
    </location>
</feature>